<keyword evidence="2 4" id="KW-0560">Oxidoreductase</keyword>
<dbReference type="RefSeq" id="WP_115480323.1">
    <property type="nucleotide sequence ID" value="NZ_QRCT01000007.1"/>
</dbReference>
<evidence type="ECO:0000259" key="5">
    <source>
        <dbReference type="Pfam" id="PF00389"/>
    </source>
</evidence>
<dbReference type="PANTHER" id="PTHR43761:SF1">
    <property type="entry name" value="D-ISOMER SPECIFIC 2-HYDROXYACID DEHYDROGENASE CATALYTIC DOMAIN-CONTAINING PROTEIN-RELATED"/>
    <property type="match status" value="1"/>
</dbReference>
<sequence>MKIVFLDAKTIGDDIDLTGYEEIGEVVKYDFTKTEEASERVMDADVVIVNKTLINEKTIGKAENLKLVCITATGTNNLDKEYLEKKGIEWRNVAGYSTESVAQHTFSLLFYLAEKMRYYDDYVKGEHYINDTVFSHFSNVFHELHGQTWGIIGLGNIGRRVAGLAQAFGCKIIYYSTSGKNNNTDYKQVDFDTLLSNADVISIHAPLNENTQGLMDKIAFQKMKKSAILLNLGRGPIVVEEDLMQALENEELAAAGLDVLCEEPMSELNPLLRMKDSSRLVITPHIAWASVEARTRLMNIILNQIKEYFNL</sequence>
<dbReference type="AlphaFoldDB" id="A0A371AZW0"/>
<dbReference type="NCBIfam" id="NF006263">
    <property type="entry name" value="PRK08410.1"/>
    <property type="match status" value="1"/>
</dbReference>
<evidence type="ECO:0000256" key="3">
    <source>
        <dbReference type="ARBA" id="ARBA00023027"/>
    </source>
</evidence>
<evidence type="ECO:0000313" key="7">
    <source>
        <dbReference type="EMBL" id="RDU25115.1"/>
    </source>
</evidence>
<organism evidence="7 8">
    <name type="scientific">Anaerosacchariphilus polymeriproducens</name>
    <dbReference type="NCBI Taxonomy" id="1812858"/>
    <lineage>
        <taxon>Bacteria</taxon>
        <taxon>Bacillati</taxon>
        <taxon>Bacillota</taxon>
        <taxon>Clostridia</taxon>
        <taxon>Lachnospirales</taxon>
        <taxon>Lachnospiraceae</taxon>
        <taxon>Anaerosacchariphilus</taxon>
    </lineage>
</organism>
<accession>A0A371AZW0</accession>
<dbReference type="Proteomes" id="UP000255036">
    <property type="component" value="Unassembled WGS sequence"/>
</dbReference>
<reference evidence="7 8" key="1">
    <citation type="submission" date="2018-07" db="EMBL/GenBank/DDBJ databases">
        <title>Anaerosacharophilus polymeroproducens gen. nov. sp. nov., an anaerobic bacterium isolated from salt field.</title>
        <authorList>
            <person name="Kim W."/>
            <person name="Yang S.-H."/>
            <person name="Oh J."/>
            <person name="Lee J.-H."/>
            <person name="Kwon K.K."/>
        </authorList>
    </citation>
    <scope>NUCLEOTIDE SEQUENCE [LARGE SCALE GENOMIC DNA]</scope>
    <source>
        <strain evidence="7 8">MCWD5</strain>
    </source>
</reference>
<dbReference type="Gene3D" id="3.40.50.720">
    <property type="entry name" value="NAD(P)-binding Rossmann-like Domain"/>
    <property type="match status" value="2"/>
</dbReference>
<dbReference type="Pfam" id="PF02826">
    <property type="entry name" value="2-Hacid_dh_C"/>
    <property type="match status" value="1"/>
</dbReference>
<evidence type="ECO:0000256" key="1">
    <source>
        <dbReference type="ARBA" id="ARBA00005854"/>
    </source>
</evidence>
<keyword evidence="3" id="KW-0520">NAD</keyword>
<dbReference type="InterPro" id="IPR050418">
    <property type="entry name" value="D-iso_2-hydroxyacid_DH_PdxB"/>
</dbReference>
<dbReference type="SUPFAM" id="SSF51735">
    <property type="entry name" value="NAD(P)-binding Rossmann-fold domains"/>
    <property type="match status" value="1"/>
</dbReference>
<dbReference type="OrthoDB" id="9805416at2"/>
<gene>
    <name evidence="7" type="ORF">DWV06_01045</name>
</gene>
<feature type="domain" description="D-isomer specific 2-hydroxyacid dehydrogenase catalytic" evidence="5">
    <location>
        <begin position="21"/>
        <end position="309"/>
    </location>
</feature>
<keyword evidence="8" id="KW-1185">Reference proteome</keyword>
<comment type="similarity">
    <text evidence="1 4">Belongs to the D-isomer specific 2-hydroxyacid dehydrogenase family.</text>
</comment>
<evidence type="ECO:0000256" key="2">
    <source>
        <dbReference type="ARBA" id="ARBA00023002"/>
    </source>
</evidence>
<proteinExistence type="inferred from homology"/>
<name>A0A371AZW0_9FIRM</name>
<dbReference type="PROSITE" id="PS00670">
    <property type="entry name" value="D_2_HYDROXYACID_DH_2"/>
    <property type="match status" value="1"/>
</dbReference>
<evidence type="ECO:0000313" key="8">
    <source>
        <dbReference type="Proteomes" id="UP000255036"/>
    </source>
</evidence>
<dbReference type="InterPro" id="IPR006139">
    <property type="entry name" value="D-isomer_2_OHA_DH_cat_dom"/>
</dbReference>
<dbReference type="GO" id="GO:0051287">
    <property type="term" value="F:NAD binding"/>
    <property type="evidence" value="ECO:0007669"/>
    <property type="project" value="InterPro"/>
</dbReference>
<dbReference type="EMBL" id="QRCT01000007">
    <property type="protein sequence ID" value="RDU25115.1"/>
    <property type="molecule type" value="Genomic_DNA"/>
</dbReference>
<dbReference type="InterPro" id="IPR036291">
    <property type="entry name" value="NAD(P)-bd_dom_sf"/>
</dbReference>
<dbReference type="InterPro" id="IPR029753">
    <property type="entry name" value="D-isomer_DH_CS"/>
</dbReference>
<dbReference type="InterPro" id="IPR006140">
    <property type="entry name" value="D-isomer_DH_NAD-bd"/>
</dbReference>
<evidence type="ECO:0000256" key="4">
    <source>
        <dbReference type="RuleBase" id="RU003719"/>
    </source>
</evidence>
<dbReference type="PROSITE" id="PS00671">
    <property type="entry name" value="D_2_HYDROXYACID_DH_3"/>
    <property type="match status" value="1"/>
</dbReference>
<protein>
    <submittedName>
        <fullName evidence="7">D-2-hydroxyacid dehydrogenase</fullName>
    </submittedName>
</protein>
<dbReference type="PANTHER" id="PTHR43761">
    <property type="entry name" value="D-ISOMER SPECIFIC 2-HYDROXYACID DEHYDROGENASE FAMILY PROTEIN (AFU_ORTHOLOGUE AFUA_1G13630)"/>
    <property type="match status" value="1"/>
</dbReference>
<comment type="caution">
    <text evidence="7">The sequence shown here is derived from an EMBL/GenBank/DDBJ whole genome shotgun (WGS) entry which is preliminary data.</text>
</comment>
<dbReference type="GO" id="GO:0016616">
    <property type="term" value="F:oxidoreductase activity, acting on the CH-OH group of donors, NAD or NADP as acceptor"/>
    <property type="evidence" value="ECO:0007669"/>
    <property type="project" value="InterPro"/>
</dbReference>
<dbReference type="SUPFAM" id="SSF52283">
    <property type="entry name" value="Formate/glycerate dehydrogenase catalytic domain-like"/>
    <property type="match status" value="1"/>
</dbReference>
<feature type="domain" description="D-isomer specific 2-hydroxyacid dehydrogenase NAD-binding" evidence="6">
    <location>
        <begin position="107"/>
        <end position="287"/>
    </location>
</feature>
<dbReference type="Pfam" id="PF00389">
    <property type="entry name" value="2-Hacid_dh"/>
    <property type="match status" value="1"/>
</dbReference>
<evidence type="ECO:0000259" key="6">
    <source>
        <dbReference type="Pfam" id="PF02826"/>
    </source>
</evidence>